<protein>
    <recommendedName>
        <fullName evidence="2">DUF4815 domain-containing protein</fullName>
    </recommendedName>
</protein>
<accession>A0A382F4G3</accession>
<sequence length="457" mass="50410">MYQAQGMLQTKENVILSSRVPRVSVGAMGSANEVRNDTRITTRNVTVRWGDPLAQTFLVDEVIYPDGVYLSSTDLYFKSKDDGAIPVAIHIRDVEQGIPTNRVVPFSDVSLPPASVNISETAATATNFAFTEPVFLMPGEYAVVVMTNSLKYECWVAEMGQNLVGTTRKVSEQPYAGVLFKSQNASTWQQNQNQDLTFQLNRCAFTIAGTHEAVFHNSNSTEYLMDTMHLTPAEIVVNNTSISWGVKTTDQSTSLLSSAFASTVSRENDIFSNQQKITTTAGSFIGKATLSSTSEYITPYIDTKRLSVIPIENKINNLTTNEAAKPSGGSALAKYITRRVNLSDGFDATDLKTYLTMNKPAGVTVYVYYKVLSQYDPEPFDDKDWTVMNQTSKTNTVSLTDTEFIEYEFDPSGTNVNYTSGGATYTSFKTFAIKIVMTSTSTTKIPRIQDMRTLALA</sequence>
<evidence type="ECO:0008006" key="2">
    <source>
        <dbReference type="Google" id="ProtNLM"/>
    </source>
</evidence>
<name>A0A382F4G3_9ZZZZ</name>
<dbReference type="EMBL" id="UINC01047553">
    <property type="protein sequence ID" value="SVB56957.1"/>
    <property type="molecule type" value="Genomic_DNA"/>
</dbReference>
<organism evidence="1">
    <name type="scientific">marine metagenome</name>
    <dbReference type="NCBI Taxonomy" id="408172"/>
    <lineage>
        <taxon>unclassified sequences</taxon>
        <taxon>metagenomes</taxon>
        <taxon>ecological metagenomes</taxon>
    </lineage>
</organism>
<reference evidence="1" key="1">
    <citation type="submission" date="2018-05" db="EMBL/GenBank/DDBJ databases">
        <authorList>
            <person name="Lanie J.A."/>
            <person name="Ng W.-L."/>
            <person name="Kazmierczak K.M."/>
            <person name="Andrzejewski T.M."/>
            <person name="Davidsen T.M."/>
            <person name="Wayne K.J."/>
            <person name="Tettelin H."/>
            <person name="Glass J.I."/>
            <person name="Rusch D."/>
            <person name="Podicherti R."/>
            <person name="Tsui H.-C.T."/>
            <person name="Winkler M.E."/>
        </authorList>
    </citation>
    <scope>NUCLEOTIDE SEQUENCE</scope>
</reference>
<evidence type="ECO:0000313" key="1">
    <source>
        <dbReference type="EMBL" id="SVB56957.1"/>
    </source>
</evidence>
<dbReference type="AlphaFoldDB" id="A0A382F4G3"/>
<proteinExistence type="predicted"/>
<gene>
    <name evidence="1" type="ORF">METZ01_LOCUS209811</name>
</gene>